<feature type="transmembrane region" description="Helical" evidence="1">
    <location>
        <begin position="122"/>
        <end position="139"/>
    </location>
</feature>
<feature type="transmembrane region" description="Helical" evidence="1">
    <location>
        <begin position="100"/>
        <end position="116"/>
    </location>
</feature>
<gene>
    <name evidence="2" type="ORF">GTO91_04025</name>
</gene>
<dbReference type="PANTHER" id="PTHR40042:SF1">
    <property type="entry name" value="DUF1405 DOMAIN-CONTAINING PROTEIN"/>
    <property type="match status" value="1"/>
</dbReference>
<evidence type="ECO:0000256" key="1">
    <source>
        <dbReference type="SAM" id="Phobius"/>
    </source>
</evidence>
<dbReference type="EMBL" id="WXEY01000003">
    <property type="protein sequence ID" value="MZP28876.1"/>
    <property type="molecule type" value="Genomic_DNA"/>
</dbReference>
<dbReference type="OrthoDB" id="152213at2"/>
<sequence length="234" mass="26415">MIETMIEKMTNQRKWQDHPLVSWIFSSTAMTALVAVNLVGTLYGFWWYRMQLAETPLRYWPLVPDSPLASGDFTLLLALLLLGIRWPWLECLAPVVLVKYGLWAVIINIDAALTAGATFENWMLGLSHLGMALQALLFWPRLRYSRRVWAAVTAWVFFNDFADYRWDIYPYLFNPGQYDLALVSAVLLSVLSLGLGAYFASSFSGMGLGEPSARVNQLPRSGVSAINDKIQSPK</sequence>
<keyword evidence="1" id="KW-1133">Transmembrane helix</keyword>
<comment type="caution">
    <text evidence="2">The sequence shown here is derived from an EMBL/GenBank/DDBJ whole genome shotgun (WGS) entry which is preliminary data.</text>
</comment>
<organism evidence="2 3">
    <name type="scientific">Heliomicrobium undosum</name>
    <dbReference type="NCBI Taxonomy" id="121734"/>
    <lineage>
        <taxon>Bacteria</taxon>
        <taxon>Bacillati</taxon>
        <taxon>Bacillota</taxon>
        <taxon>Clostridia</taxon>
        <taxon>Eubacteriales</taxon>
        <taxon>Heliobacteriaceae</taxon>
        <taxon>Heliomicrobium</taxon>
    </lineage>
</organism>
<dbReference type="AlphaFoldDB" id="A0A845L021"/>
<accession>A0A845L021</accession>
<feature type="transmembrane region" description="Helical" evidence="1">
    <location>
        <begin position="178"/>
        <end position="200"/>
    </location>
</feature>
<dbReference type="Pfam" id="PF07187">
    <property type="entry name" value="DUF1405"/>
    <property type="match status" value="1"/>
</dbReference>
<feature type="transmembrane region" description="Helical" evidence="1">
    <location>
        <begin position="20"/>
        <end position="48"/>
    </location>
</feature>
<feature type="transmembrane region" description="Helical" evidence="1">
    <location>
        <begin position="68"/>
        <end position="88"/>
    </location>
</feature>
<evidence type="ECO:0000313" key="2">
    <source>
        <dbReference type="EMBL" id="MZP28876.1"/>
    </source>
</evidence>
<dbReference type="PANTHER" id="PTHR40042">
    <property type="entry name" value="HYPOTHETICAL MEMBRANE SPANNING PROTEIN"/>
    <property type="match status" value="1"/>
</dbReference>
<dbReference type="Proteomes" id="UP000463470">
    <property type="component" value="Unassembled WGS sequence"/>
</dbReference>
<evidence type="ECO:0000313" key="3">
    <source>
        <dbReference type="Proteomes" id="UP000463470"/>
    </source>
</evidence>
<dbReference type="RefSeq" id="WP_161255220.1">
    <property type="nucleotide sequence ID" value="NZ_WXEY01000003.1"/>
</dbReference>
<reference evidence="2 3" key="1">
    <citation type="submission" date="2020-01" db="EMBL/GenBank/DDBJ databases">
        <title>Whole-genome sequence of Heliobacterium undosum DSM 13378.</title>
        <authorList>
            <person name="Kyndt J.A."/>
            <person name="Meyer T.E."/>
        </authorList>
    </citation>
    <scope>NUCLEOTIDE SEQUENCE [LARGE SCALE GENOMIC DNA]</scope>
    <source>
        <strain evidence="2 3">DSM 13378</strain>
    </source>
</reference>
<keyword evidence="1" id="KW-0472">Membrane</keyword>
<proteinExistence type="predicted"/>
<protein>
    <submittedName>
        <fullName evidence="2">DUF1405 domain-containing protein</fullName>
    </submittedName>
</protein>
<keyword evidence="1" id="KW-0812">Transmembrane</keyword>
<keyword evidence="3" id="KW-1185">Reference proteome</keyword>
<dbReference type="InterPro" id="IPR009845">
    <property type="entry name" value="DUF1405"/>
</dbReference>
<name>A0A845L021_9FIRM</name>